<accession>A0A9D2F3U5</accession>
<evidence type="ECO:0000256" key="5">
    <source>
        <dbReference type="ARBA" id="ARBA00022692"/>
    </source>
</evidence>
<gene>
    <name evidence="9" type="ORF">H9810_07085</name>
</gene>
<dbReference type="Gene3D" id="1.20.1530.20">
    <property type="match status" value="1"/>
</dbReference>
<evidence type="ECO:0000313" key="10">
    <source>
        <dbReference type="Proteomes" id="UP000824031"/>
    </source>
</evidence>
<dbReference type="InterPro" id="IPR004776">
    <property type="entry name" value="Mem_transp_PIN-like"/>
</dbReference>
<dbReference type="Pfam" id="PF03547">
    <property type="entry name" value="Mem_trans"/>
    <property type="match status" value="1"/>
</dbReference>
<feature type="transmembrane region" description="Helical" evidence="8">
    <location>
        <begin position="71"/>
        <end position="94"/>
    </location>
</feature>
<feature type="transmembrane region" description="Helical" evidence="8">
    <location>
        <begin position="171"/>
        <end position="190"/>
    </location>
</feature>
<feature type="transmembrane region" description="Helical" evidence="8">
    <location>
        <begin position="231"/>
        <end position="254"/>
    </location>
</feature>
<dbReference type="InterPro" id="IPR038770">
    <property type="entry name" value="Na+/solute_symporter_sf"/>
</dbReference>
<dbReference type="EMBL" id="DXBO01000106">
    <property type="protein sequence ID" value="HIZ48461.1"/>
    <property type="molecule type" value="Genomic_DNA"/>
</dbReference>
<reference evidence="9" key="1">
    <citation type="journal article" date="2021" name="PeerJ">
        <title>Extensive microbial diversity within the chicken gut microbiome revealed by metagenomics and culture.</title>
        <authorList>
            <person name="Gilroy R."/>
            <person name="Ravi A."/>
            <person name="Getino M."/>
            <person name="Pursley I."/>
            <person name="Horton D.L."/>
            <person name="Alikhan N.F."/>
            <person name="Baker D."/>
            <person name="Gharbi K."/>
            <person name="Hall N."/>
            <person name="Watson M."/>
            <person name="Adriaenssens E.M."/>
            <person name="Foster-Nyarko E."/>
            <person name="Jarju S."/>
            <person name="Secka A."/>
            <person name="Antonio M."/>
            <person name="Oren A."/>
            <person name="Chaudhuri R.R."/>
            <person name="La Ragione R."/>
            <person name="Hildebrand F."/>
            <person name="Pallen M.J."/>
        </authorList>
    </citation>
    <scope>NUCLEOTIDE SEQUENCE</scope>
    <source>
        <strain evidence="9">3436</strain>
    </source>
</reference>
<protein>
    <submittedName>
        <fullName evidence="9">AEC family transporter</fullName>
    </submittedName>
</protein>
<comment type="caution">
    <text evidence="9">The sequence shown here is derived from an EMBL/GenBank/DDBJ whole genome shotgun (WGS) entry which is preliminary data.</text>
</comment>
<keyword evidence="6 8" id="KW-1133">Transmembrane helix</keyword>
<evidence type="ECO:0000256" key="4">
    <source>
        <dbReference type="ARBA" id="ARBA00022475"/>
    </source>
</evidence>
<feature type="transmembrane region" description="Helical" evidence="8">
    <location>
        <begin position="13"/>
        <end position="32"/>
    </location>
</feature>
<feature type="transmembrane region" description="Helical" evidence="8">
    <location>
        <begin position="130"/>
        <end position="151"/>
    </location>
</feature>
<evidence type="ECO:0000256" key="2">
    <source>
        <dbReference type="ARBA" id="ARBA00010145"/>
    </source>
</evidence>
<evidence type="ECO:0000256" key="3">
    <source>
        <dbReference type="ARBA" id="ARBA00022448"/>
    </source>
</evidence>
<sequence length="317" mass="33402">MNGLENLIFSLDATLPVFLVMVAGGILGKLGFLPKEFCKAADKLTFKITLPVMLFLDMAEVDMVHDFEPKFVLFCAGATLVSILVIWALARVLVRDKNIVGEFVQASYRSSAAVLGVAFIQNIYGEAGMAPLMILGSVPLFNIFAVLILMLEAPGERRTAPRPGQLLRGVITNPILLGILAGTVFSLLPVELPAMAAKTLDSLASLTTPLALLSIGASFEGAKAIKKAGPTVVAALIKTVGLAAIFVPCALALGFREKELIALLIMLGSPTTPSSYVMAKNMGYEGVLTASAIAATTLLSALTLTGWIFILHGGGWL</sequence>
<keyword evidence="3" id="KW-0813">Transport</keyword>
<evidence type="ECO:0000313" key="9">
    <source>
        <dbReference type="EMBL" id="HIZ48461.1"/>
    </source>
</evidence>
<keyword evidence="7 8" id="KW-0472">Membrane</keyword>
<dbReference type="PANTHER" id="PTHR36838:SF4">
    <property type="entry name" value="AUXIN EFFLUX CARRIER FAMILY PROTEIN"/>
    <property type="match status" value="1"/>
</dbReference>
<comment type="subcellular location">
    <subcellularLocation>
        <location evidence="1">Cell membrane</location>
        <topology evidence="1">Multi-pass membrane protein</topology>
    </subcellularLocation>
</comment>
<evidence type="ECO:0000256" key="1">
    <source>
        <dbReference type="ARBA" id="ARBA00004651"/>
    </source>
</evidence>
<dbReference type="Proteomes" id="UP000824031">
    <property type="component" value="Unassembled WGS sequence"/>
</dbReference>
<dbReference type="AlphaFoldDB" id="A0A9D2F3U5"/>
<proteinExistence type="inferred from homology"/>
<organism evidence="9 10">
    <name type="scientific">Candidatus Gemmiger excrementavium</name>
    <dbReference type="NCBI Taxonomy" id="2838608"/>
    <lineage>
        <taxon>Bacteria</taxon>
        <taxon>Bacillati</taxon>
        <taxon>Bacillota</taxon>
        <taxon>Clostridia</taxon>
        <taxon>Eubacteriales</taxon>
        <taxon>Gemmiger</taxon>
    </lineage>
</organism>
<evidence type="ECO:0000256" key="6">
    <source>
        <dbReference type="ARBA" id="ARBA00022989"/>
    </source>
</evidence>
<keyword evidence="5 8" id="KW-0812">Transmembrane</keyword>
<evidence type="ECO:0000256" key="7">
    <source>
        <dbReference type="ARBA" id="ARBA00023136"/>
    </source>
</evidence>
<reference evidence="9" key="2">
    <citation type="submission" date="2021-04" db="EMBL/GenBank/DDBJ databases">
        <authorList>
            <person name="Gilroy R."/>
        </authorList>
    </citation>
    <scope>NUCLEOTIDE SEQUENCE</scope>
    <source>
        <strain evidence="9">3436</strain>
    </source>
</reference>
<dbReference type="GO" id="GO:0005886">
    <property type="term" value="C:plasma membrane"/>
    <property type="evidence" value="ECO:0007669"/>
    <property type="project" value="UniProtKB-SubCell"/>
</dbReference>
<feature type="transmembrane region" description="Helical" evidence="8">
    <location>
        <begin position="286"/>
        <end position="310"/>
    </location>
</feature>
<evidence type="ECO:0000256" key="8">
    <source>
        <dbReference type="SAM" id="Phobius"/>
    </source>
</evidence>
<feature type="transmembrane region" description="Helical" evidence="8">
    <location>
        <begin position="260"/>
        <end position="279"/>
    </location>
</feature>
<keyword evidence="4" id="KW-1003">Cell membrane</keyword>
<comment type="similarity">
    <text evidence="2">Belongs to the auxin efflux carrier (TC 2.A.69) family.</text>
</comment>
<dbReference type="GO" id="GO:0055085">
    <property type="term" value="P:transmembrane transport"/>
    <property type="evidence" value="ECO:0007669"/>
    <property type="project" value="InterPro"/>
</dbReference>
<dbReference type="PANTHER" id="PTHR36838">
    <property type="entry name" value="AUXIN EFFLUX CARRIER FAMILY PROTEIN"/>
    <property type="match status" value="1"/>
</dbReference>
<name>A0A9D2F3U5_9FIRM</name>